<evidence type="ECO:0000313" key="10">
    <source>
        <dbReference type="Proteomes" id="UP000606172"/>
    </source>
</evidence>
<dbReference type="PANTHER" id="PTHR43163:SF6">
    <property type="entry name" value="DIPEPTIDE TRANSPORT SYSTEM PERMEASE PROTEIN DPPB-RELATED"/>
    <property type="match status" value="1"/>
</dbReference>
<feature type="transmembrane region" description="Helical" evidence="7">
    <location>
        <begin position="12"/>
        <end position="33"/>
    </location>
</feature>
<dbReference type="Proteomes" id="UP000606172">
    <property type="component" value="Unassembled WGS sequence"/>
</dbReference>
<keyword evidence="6 7" id="KW-0472">Membrane</keyword>
<evidence type="ECO:0000256" key="3">
    <source>
        <dbReference type="ARBA" id="ARBA00022475"/>
    </source>
</evidence>
<evidence type="ECO:0000313" key="9">
    <source>
        <dbReference type="EMBL" id="GII95173.1"/>
    </source>
</evidence>
<dbReference type="GO" id="GO:0055085">
    <property type="term" value="P:transmembrane transport"/>
    <property type="evidence" value="ECO:0007669"/>
    <property type="project" value="InterPro"/>
</dbReference>
<dbReference type="SUPFAM" id="SSF161098">
    <property type="entry name" value="MetI-like"/>
    <property type="match status" value="1"/>
</dbReference>
<feature type="transmembrane region" description="Helical" evidence="7">
    <location>
        <begin position="235"/>
        <end position="261"/>
    </location>
</feature>
<keyword evidence="2 7" id="KW-0813">Transport</keyword>
<keyword evidence="5 7" id="KW-1133">Transmembrane helix</keyword>
<organism evidence="9 10">
    <name type="scientific">Sinosporangium siamense</name>
    <dbReference type="NCBI Taxonomy" id="1367973"/>
    <lineage>
        <taxon>Bacteria</taxon>
        <taxon>Bacillati</taxon>
        <taxon>Actinomycetota</taxon>
        <taxon>Actinomycetes</taxon>
        <taxon>Streptosporangiales</taxon>
        <taxon>Streptosporangiaceae</taxon>
        <taxon>Sinosporangium</taxon>
    </lineage>
</organism>
<keyword evidence="10" id="KW-1185">Reference proteome</keyword>
<evidence type="ECO:0000256" key="4">
    <source>
        <dbReference type="ARBA" id="ARBA00022692"/>
    </source>
</evidence>
<feature type="transmembrane region" description="Helical" evidence="7">
    <location>
        <begin position="105"/>
        <end position="126"/>
    </location>
</feature>
<evidence type="ECO:0000256" key="7">
    <source>
        <dbReference type="RuleBase" id="RU363032"/>
    </source>
</evidence>
<feature type="transmembrane region" description="Helical" evidence="7">
    <location>
        <begin position="138"/>
        <end position="160"/>
    </location>
</feature>
<dbReference type="Gene3D" id="1.10.3720.10">
    <property type="entry name" value="MetI-like"/>
    <property type="match status" value="1"/>
</dbReference>
<name>A0A919RJZ4_9ACTN</name>
<evidence type="ECO:0000256" key="6">
    <source>
        <dbReference type="ARBA" id="ARBA00023136"/>
    </source>
</evidence>
<dbReference type="InterPro" id="IPR035906">
    <property type="entry name" value="MetI-like_sf"/>
</dbReference>
<dbReference type="Pfam" id="PF00528">
    <property type="entry name" value="BPD_transp_1"/>
    <property type="match status" value="1"/>
</dbReference>
<dbReference type="PROSITE" id="PS50928">
    <property type="entry name" value="ABC_TM1"/>
    <property type="match status" value="1"/>
</dbReference>
<evidence type="ECO:0000256" key="1">
    <source>
        <dbReference type="ARBA" id="ARBA00004651"/>
    </source>
</evidence>
<proteinExistence type="inferred from homology"/>
<feature type="domain" description="ABC transmembrane type-1" evidence="8">
    <location>
        <begin position="99"/>
        <end position="300"/>
    </location>
</feature>
<feature type="transmembrane region" description="Helical" evidence="7">
    <location>
        <begin position="281"/>
        <end position="307"/>
    </location>
</feature>
<comment type="caution">
    <text evidence="9">The sequence shown here is derived from an EMBL/GenBank/DDBJ whole genome shotgun (WGS) entry which is preliminary data.</text>
</comment>
<evidence type="ECO:0000256" key="2">
    <source>
        <dbReference type="ARBA" id="ARBA00022448"/>
    </source>
</evidence>
<gene>
    <name evidence="9" type="ORF">Ssi02_54040</name>
</gene>
<dbReference type="AlphaFoldDB" id="A0A919RJZ4"/>
<sequence>MLPAVKRPLRALRDVGVVVLLVVTFTTLLMQFAQGSPGRAILGPRASQDQVDALNHTLGADRPVIEQIGSSLAGYVRLDLGHSLSNPEQSVAGLAAGALPVTASIIGLTLAISLVGGVLAGLAGALSRPSVDRAVSAAAVSILSIPPFALALLLIVGVAIGLGLAPAGGWAGSWPANLSYAWLPSLALSGLLLPQIARTVQQRARELAGEEFIEAGEARGLSRSRLTFRHILPNVLLPVITIVGFNASFLIAGAVVVEAVFGVPGFGQVLSTAVSERDYPVIQGLALLTAVTVVLINFLCEVLYVVADPRTRVAS</sequence>
<dbReference type="RefSeq" id="WP_204030256.1">
    <property type="nucleotide sequence ID" value="NZ_BOOW01000034.1"/>
</dbReference>
<accession>A0A919RJZ4</accession>
<comment type="similarity">
    <text evidence="7">Belongs to the binding-protein-dependent transport system permease family.</text>
</comment>
<comment type="subcellular location">
    <subcellularLocation>
        <location evidence="1 7">Cell membrane</location>
        <topology evidence="1 7">Multi-pass membrane protein</topology>
    </subcellularLocation>
</comment>
<dbReference type="EMBL" id="BOOW01000034">
    <property type="protein sequence ID" value="GII95173.1"/>
    <property type="molecule type" value="Genomic_DNA"/>
</dbReference>
<dbReference type="GO" id="GO:0005886">
    <property type="term" value="C:plasma membrane"/>
    <property type="evidence" value="ECO:0007669"/>
    <property type="project" value="UniProtKB-SubCell"/>
</dbReference>
<feature type="transmembrane region" description="Helical" evidence="7">
    <location>
        <begin position="180"/>
        <end position="197"/>
    </location>
</feature>
<dbReference type="InterPro" id="IPR000515">
    <property type="entry name" value="MetI-like"/>
</dbReference>
<evidence type="ECO:0000256" key="5">
    <source>
        <dbReference type="ARBA" id="ARBA00022989"/>
    </source>
</evidence>
<protein>
    <submittedName>
        <fullName evidence="9">Peptide ABC transporter permease</fullName>
    </submittedName>
</protein>
<keyword evidence="4 7" id="KW-0812">Transmembrane</keyword>
<evidence type="ECO:0000259" key="8">
    <source>
        <dbReference type="PROSITE" id="PS50928"/>
    </source>
</evidence>
<keyword evidence="3" id="KW-1003">Cell membrane</keyword>
<dbReference type="CDD" id="cd06261">
    <property type="entry name" value="TM_PBP2"/>
    <property type="match status" value="1"/>
</dbReference>
<reference evidence="9" key="1">
    <citation type="submission" date="2021-01" db="EMBL/GenBank/DDBJ databases">
        <title>Whole genome shotgun sequence of Sinosporangium siamense NBRC 109515.</title>
        <authorList>
            <person name="Komaki H."/>
            <person name="Tamura T."/>
        </authorList>
    </citation>
    <scope>NUCLEOTIDE SEQUENCE</scope>
    <source>
        <strain evidence="9">NBRC 109515</strain>
    </source>
</reference>
<dbReference type="PANTHER" id="PTHR43163">
    <property type="entry name" value="DIPEPTIDE TRANSPORT SYSTEM PERMEASE PROTEIN DPPB-RELATED"/>
    <property type="match status" value="1"/>
</dbReference>